<evidence type="ECO:0000313" key="2">
    <source>
        <dbReference type="EMBL" id="KAJ2902658.1"/>
    </source>
</evidence>
<accession>A0AAD5RT14</accession>
<dbReference type="Proteomes" id="UP001201980">
    <property type="component" value="Unassembled WGS sequence"/>
</dbReference>
<evidence type="ECO:0000313" key="3">
    <source>
        <dbReference type="Proteomes" id="UP001201980"/>
    </source>
</evidence>
<sequence length="164" mass="17762">MSYQPPSSTGGFGGNSYGGGAGGASQAYKPEEQDATQMKYQCGDCGSINAYRVKSSTRCPDCGGRDDSIRGSMSNPSGNLYERNNTAFRETDQQGLRKLILETWGGSCLSPAKDGEYQKLRFDISPTRGLLSFTMRCGVTWCFLAQHCFLDIPFTHGPREAALG</sequence>
<name>A0AAD5RT14_9PEZI</name>
<feature type="region of interest" description="Disordered" evidence="1">
    <location>
        <begin position="1"/>
        <end position="32"/>
    </location>
</feature>
<comment type="caution">
    <text evidence="2">The sequence shown here is derived from an EMBL/GenBank/DDBJ whole genome shotgun (WGS) entry which is preliminary data.</text>
</comment>
<dbReference type="InterPro" id="IPR029040">
    <property type="entry name" value="RPABC4/Spt4"/>
</dbReference>
<reference evidence="2" key="1">
    <citation type="submission" date="2022-07" db="EMBL/GenBank/DDBJ databases">
        <title>Draft genome sequence of Zalerion maritima ATCC 34329, a (micro)plastics degrading marine fungus.</title>
        <authorList>
            <person name="Paco A."/>
            <person name="Goncalves M.F.M."/>
            <person name="Rocha-Santos T.A.P."/>
            <person name="Alves A."/>
        </authorList>
    </citation>
    <scope>NUCLEOTIDE SEQUENCE</scope>
    <source>
        <strain evidence="2">ATCC 34329</strain>
    </source>
</reference>
<dbReference type="EMBL" id="JAKWBI020000106">
    <property type="protein sequence ID" value="KAJ2902658.1"/>
    <property type="molecule type" value="Genomic_DNA"/>
</dbReference>
<protein>
    <submittedName>
        <fullName evidence="2">Uncharacterized protein</fullName>
    </submittedName>
</protein>
<dbReference type="AlphaFoldDB" id="A0AAD5RT14"/>
<dbReference type="Gene3D" id="2.20.28.30">
    <property type="entry name" value="RNA polymerase ii, chain L"/>
    <property type="match status" value="1"/>
</dbReference>
<keyword evidence="3" id="KW-1185">Reference proteome</keyword>
<proteinExistence type="predicted"/>
<organism evidence="2 3">
    <name type="scientific">Zalerion maritima</name>
    <dbReference type="NCBI Taxonomy" id="339359"/>
    <lineage>
        <taxon>Eukaryota</taxon>
        <taxon>Fungi</taxon>
        <taxon>Dikarya</taxon>
        <taxon>Ascomycota</taxon>
        <taxon>Pezizomycotina</taxon>
        <taxon>Sordariomycetes</taxon>
        <taxon>Lulworthiomycetidae</taxon>
        <taxon>Lulworthiales</taxon>
        <taxon>Lulworthiaceae</taxon>
        <taxon>Zalerion</taxon>
    </lineage>
</organism>
<gene>
    <name evidence="2" type="ORF">MKZ38_000243</name>
</gene>
<feature type="compositionally biased region" description="Gly residues" evidence="1">
    <location>
        <begin position="10"/>
        <end position="23"/>
    </location>
</feature>
<dbReference type="SUPFAM" id="SSF63393">
    <property type="entry name" value="RNA polymerase subunits"/>
    <property type="match status" value="1"/>
</dbReference>
<evidence type="ECO:0000256" key="1">
    <source>
        <dbReference type="SAM" id="MobiDB-lite"/>
    </source>
</evidence>